<dbReference type="GO" id="GO:0000131">
    <property type="term" value="C:incipient cellular bud site"/>
    <property type="evidence" value="ECO:0007669"/>
    <property type="project" value="EnsemblFungi"/>
</dbReference>
<dbReference type="EMBL" id="HE580276">
    <property type="protein sequence ID" value="CCD26906.1"/>
    <property type="molecule type" value="Genomic_DNA"/>
</dbReference>
<dbReference type="Proteomes" id="UP000000689">
    <property type="component" value="Chromosome 10"/>
</dbReference>
<keyword evidence="1" id="KW-0677">Repeat</keyword>
<protein>
    <recommendedName>
        <fullName evidence="4">EF-hand domain-containing protein</fullName>
    </recommendedName>
</protein>
<dbReference type="OrthoDB" id="429467at2759"/>
<dbReference type="InterPro" id="IPR050403">
    <property type="entry name" value="Myosin_RLC"/>
</dbReference>
<dbReference type="eggNOG" id="KOG0027">
    <property type="taxonomic scope" value="Eukaryota"/>
</dbReference>
<name>G0WHC6_NAUDC</name>
<gene>
    <name evidence="5" type="primary">NDAI0J00140</name>
    <name evidence="5" type="ordered locus">NDAI_0J00140</name>
</gene>
<evidence type="ECO:0000259" key="4">
    <source>
        <dbReference type="PROSITE" id="PS50222"/>
    </source>
</evidence>
<dbReference type="GO" id="GO:1902404">
    <property type="term" value="P:mitotic actomyosin contractile ring contraction"/>
    <property type="evidence" value="ECO:0007669"/>
    <property type="project" value="EnsemblFungi"/>
</dbReference>
<dbReference type="InterPro" id="IPR011992">
    <property type="entry name" value="EF-hand-dom_pair"/>
</dbReference>
<dbReference type="STRING" id="1071378.G0WHC6"/>
<proteinExistence type="predicted"/>
<evidence type="ECO:0000256" key="3">
    <source>
        <dbReference type="SAM" id="MobiDB-lite"/>
    </source>
</evidence>
<dbReference type="SMART" id="SM00054">
    <property type="entry name" value="EFh"/>
    <property type="match status" value="1"/>
</dbReference>
<feature type="domain" description="EF-hand" evidence="4">
    <location>
        <begin position="15"/>
        <end position="50"/>
    </location>
</feature>
<dbReference type="Gene3D" id="1.10.238.10">
    <property type="entry name" value="EF-hand"/>
    <property type="match status" value="2"/>
</dbReference>
<keyword evidence="2" id="KW-0106">Calcium</keyword>
<dbReference type="AlphaFoldDB" id="G0WHC6"/>
<evidence type="ECO:0000313" key="5">
    <source>
        <dbReference type="EMBL" id="CCD26906.1"/>
    </source>
</evidence>
<dbReference type="PANTHER" id="PTHR23049">
    <property type="entry name" value="MYOSIN REGULATORY LIGHT CHAIN 2"/>
    <property type="match status" value="1"/>
</dbReference>
<dbReference type="PROSITE" id="PS50222">
    <property type="entry name" value="EF_HAND_2"/>
    <property type="match status" value="1"/>
</dbReference>
<dbReference type="Pfam" id="PF13499">
    <property type="entry name" value="EF-hand_7"/>
    <property type="match status" value="1"/>
</dbReference>
<dbReference type="InterPro" id="IPR002048">
    <property type="entry name" value="EF_hand_dom"/>
</dbReference>
<sequence>MEHSTSLTFNQLSQDHITKLKDAFQMIDEDGNGEISFNDLLKTFQTIGKPMTEHDLKDMLRSGSDNNNATGNDDDDNTTIKFPKFLSLITENINEYPEESELLKCFRDLNGDHTTEGDKDLTVSTNEMIKLLKEAGFEDPEKEFEKIFKTYNTNQQTTGEKLFKGRQFLNTILD</sequence>
<evidence type="ECO:0000256" key="2">
    <source>
        <dbReference type="ARBA" id="ARBA00022837"/>
    </source>
</evidence>
<dbReference type="PROSITE" id="PS00018">
    <property type="entry name" value="EF_HAND_1"/>
    <property type="match status" value="1"/>
</dbReference>
<dbReference type="GO" id="GO:0000142">
    <property type="term" value="C:cellular bud neck contractile ring"/>
    <property type="evidence" value="ECO:0007669"/>
    <property type="project" value="EnsemblFungi"/>
</dbReference>
<keyword evidence="6" id="KW-1185">Reference proteome</keyword>
<dbReference type="HOGENOM" id="CLU_061288_9_2_1"/>
<accession>G0WHC6</accession>
<evidence type="ECO:0000313" key="6">
    <source>
        <dbReference type="Proteomes" id="UP000000689"/>
    </source>
</evidence>
<dbReference type="GeneID" id="11494006"/>
<dbReference type="KEGG" id="ndi:NDAI_0J00140"/>
<organism evidence="5 6">
    <name type="scientific">Naumovozyma dairenensis (strain ATCC 10597 / BCRC 20456 / CBS 421 / NBRC 0211 / NRRL Y-12639)</name>
    <name type="common">Saccharomyces dairenensis</name>
    <dbReference type="NCBI Taxonomy" id="1071378"/>
    <lineage>
        <taxon>Eukaryota</taxon>
        <taxon>Fungi</taxon>
        <taxon>Dikarya</taxon>
        <taxon>Ascomycota</taxon>
        <taxon>Saccharomycotina</taxon>
        <taxon>Saccharomycetes</taxon>
        <taxon>Saccharomycetales</taxon>
        <taxon>Saccharomycetaceae</taxon>
        <taxon>Naumovozyma</taxon>
    </lineage>
</organism>
<reference evidence="5 6" key="1">
    <citation type="journal article" date="2011" name="Proc. Natl. Acad. Sci. U.S.A.">
        <title>Evolutionary erosion of yeast sex chromosomes by mating-type switching accidents.</title>
        <authorList>
            <person name="Gordon J.L."/>
            <person name="Armisen D."/>
            <person name="Proux-Wera E."/>
            <person name="Oheigeartaigh S.S."/>
            <person name="Byrne K.P."/>
            <person name="Wolfe K.H."/>
        </authorList>
    </citation>
    <scope>NUCLEOTIDE SEQUENCE [LARGE SCALE GENOMIC DNA]</scope>
    <source>
        <strain evidence="6">ATCC 10597 / BCRC 20456 / CBS 421 / NBRC 0211 / NRRL Y-12639</strain>
    </source>
</reference>
<dbReference type="GO" id="GO:0005509">
    <property type="term" value="F:calcium ion binding"/>
    <property type="evidence" value="ECO:0007669"/>
    <property type="project" value="InterPro"/>
</dbReference>
<dbReference type="InterPro" id="IPR018247">
    <property type="entry name" value="EF_Hand_1_Ca_BS"/>
</dbReference>
<dbReference type="OMA" id="DAFQMID"/>
<dbReference type="RefSeq" id="XP_003672149.1">
    <property type="nucleotide sequence ID" value="XM_003672101.1"/>
</dbReference>
<dbReference type="SUPFAM" id="SSF47473">
    <property type="entry name" value="EF-hand"/>
    <property type="match status" value="1"/>
</dbReference>
<dbReference type="GO" id="GO:0016460">
    <property type="term" value="C:myosin II complex"/>
    <property type="evidence" value="ECO:0007669"/>
    <property type="project" value="EnsemblFungi"/>
</dbReference>
<evidence type="ECO:0000256" key="1">
    <source>
        <dbReference type="ARBA" id="ARBA00022737"/>
    </source>
</evidence>
<dbReference type="GO" id="GO:0032038">
    <property type="term" value="F:myosin II heavy chain binding"/>
    <property type="evidence" value="ECO:0007669"/>
    <property type="project" value="EnsemblFungi"/>
</dbReference>
<feature type="region of interest" description="Disordered" evidence="3">
    <location>
        <begin position="57"/>
        <end position="76"/>
    </location>
</feature>